<keyword evidence="4" id="KW-0255">Endonuclease</keyword>
<evidence type="ECO:0000313" key="12">
    <source>
        <dbReference type="EMBL" id="OLY78857.1"/>
    </source>
</evidence>
<keyword evidence="9" id="KW-0539">Nucleus</keyword>
<dbReference type="InterPro" id="IPR053848">
    <property type="entry name" value="IMS_HHH_1"/>
</dbReference>
<dbReference type="SMART" id="SM00891">
    <property type="entry name" value="ERCC4"/>
    <property type="match status" value="1"/>
</dbReference>
<evidence type="ECO:0000256" key="8">
    <source>
        <dbReference type="ARBA" id="ARBA00023204"/>
    </source>
</evidence>
<evidence type="ECO:0000256" key="5">
    <source>
        <dbReference type="ARBA" id="ARBA00022763"/>
    </source>
</evidence>
<dbReference type="InterPro" id="IPR011335">
    <property type="entry name" value="Restrct_endonuc-II-like"/>
</dbReference>
<sequence>MPPILGFQRAIIDKLLEEDALCILGEGLGHQRILLELVRICATENTLVFLLNCDSDEEDRIRQGLLELKSGEESMIPILNIIKNDTLSSQRFKLYFIFYKSLFVFINFNFCLNNYFCIRIRSKMYLKGGIISVTSRILLVDMLNNIVPLQLVTGILVNNAHSVTAEGNDAFILRLYREKNQEGFIKAISDKANIFNKDFSGVESNLKHLQLRKLHLWPRFQMEIKSYLQQHVNVIEYKQSMTERMFEAQQTIVDCMVTTVNEIKRLNRYVEFDDFEYSMNTEFESKIRKSLNPFWHRVSSKTKQLVSDLRILRYLMISLMRYDCVMFNEYLESLLVSSLPGKTSIFKNGQESSWMLTDSGNLLFNIARQRVFKIKPKDIITQNSDSIPGLNIPPEIELVLEPLPKWELVKNIISEIQSENIDVKPDLSESDPKNQEFKNSILIMVESKNTLTQLIEYLEGLDSLNPKGHHIIESGQKQIDSLKSHPKLLIKAIQSYFIFKKNLGGIKKVSNSEAYRKSGEPSSISNGRDNNFNPRQPFNKRRRTRGSSFAASNTPSILLRKNQSSIELEAQTQDITKSFFSSSENPSPQEKTTQDEDLSLLDDFKLDYDLNYGILPRNNLINIRVYDGPNDSQMLIDYNPSNIIMYTPNTEFIRQIEVMVIPLQPVKAVDLENDLRMSLIRSIAPLNYMGSSKKRLESADGILFTKEKYRVIVDVREFRSPLPFSLYKTKPHDFETSVEIIPRTLLIGDYVIHDRCCIERKSVPDLIQSLSSGRLYSQAQSMTAYYEFPVLLIEFDSSLSFSLSNVREYDTELLLSEENHPEPEIERAVKMGLEQNLGERNAQYSNTSFKMLQSLPGVGSTNAYKLASAVANIRDLCNMSLDQLQKIIGISSGKELFSFMNESH</sequence>
<dbReference type="OrthoDB" id="361020at2759"/>
<evidence type="ECO:0000256" key="6">
    <source>
        <dbReference type="ARBA" id="ARBA00022801"/>
    </source>
</evidence>
<keyword evidence="7" id="KW-0238">DNA-binding</keyword>
<proteinExistence type="inferred from homology"/>
<gene>
    <name evidence="12" type="ORF">AYI68_g7084</name>
</gene>
<dbReference type="EMBL" id="LSSL01005397">
    <property type="protein sequence ID" value="OLY78857.1"/>
    <property type="molecule type" value="Genomic_DNA"/>
</dbReference>
<comment type="caution">
    <text evidence="12">The sequence shown here is derived from an EMBL/GenBank/DDBJ whole genome shotgun (WGS) entry which is preliminary data.</text>
</comment>
<evidence type="ECO:0000256" key="3">
    <source>
        <dbReference type="ARBA" id="ARBA00022722"/>
    </source>
</evidence>
<dbReference type="STRING" id="133383.A0A1R0GPP1"/>
<dbReference type="AlphaFoldDB" id="A0A1R0GPP1"/>
<keyword evidence="8" id="KW-0234">DNA repair</keyword>
<evidence type="ECO:0000256" key="1">
    <source>
        <dbReference type="ARBA" id="ARBA00004123"/>
    </source>
</evidence>
<dbReference type="GO" id="GO:0003887">
    <property type="term" value="F:DNA-directed DNA polymerase activity"/>
    <property type="evidence" value="ECO:0007669"/>
    <property type="project" value="InterPro"/>
</dbReference>
<evidence type="ECO:0000259" key="11">
    <source>
        <dbReference type="SMART" id="SM00891"/>
    </source>
</evidence>
<evidence type="ECO:0000256" key="9">
    <source>
        <dbReference type="ARBA" id="ARBA00023242"/>
    </source>
</evidence>
<keyword evidence="13" id="KW-1185">Reference proteome</keyword>
<dbReference type="Gene3D" id="3.40.50.10130">
    <property type="match status" value="1"/>
</dbReference>
<reference evidence="12 13" key="1">
    <citation type="journal article" date="2016" name="Mol. Biol. Evol.">
        <title>Genome-Wide Survey of Gut Fungi (Harpellales) Reveals the First Horizontally Transferred Ubiquitin Gene from a Mosquito Host.</title>
        <authorList>
            <person name="Wang Y."/>
            <person name="White M.M."/>
            <person name="Kvist S."/>
            <person name="Moncalvo J.M."/>
        </authorList>
    </citation>
    <scope>NUCLEOTIDE SEQUENCE [LARGE SCALE GENOMIC DNA]</scope>
    <source>
        <strain evidence="12 13">ALG-7-W6</strain>
    </source>
</reference>
<comment type="subcellular location">
    <subcellularLocation>
        <location evidence="1">Nucleus</location>
    </subcellularLocation>
</comment>
<dbReference type="PANTHER" id="PTHR10150">
    <property type="entry name" value="DNA REPAIR ENDONUCLEASE XPF"/>
    <property type="match status" value="1"/>
</dbReference>
<feature type="compositionally biased region" description="Polar residues" evidence="10">
    <location>
        <begin position="520"/>
        <end position="536"/>
    </location>
</feature>
<dbReference type="Gene3D" id="1.10.150.20">
    <property type="entry name" value="5' to 3' exonuclease, C-terminal subdomain"/>
    <property type="match status" value="1"/>
</dbReference>
<dbReference type="PANTHER" id="PTHR10150:SF0">
    <property type="entry name" value="DNA REPAIR ENDONUCLEASE XPF"/>
    <property type="match status" value="1"/>
</dbReference>
<accession>A0A1R0GPP1</accession>
<feature type="region of interest" description="Disordered" evidence="10">
    <location>
        <begin position="514"/>
        <end position="554"/>
    </location>
</feature>
<dbReference type="GO" id="GO:0003697">
    <property type="term" value="F:single-stranded DNA binding"/>
    <property type="evidence" value="ECO:0007669"/>
    <property type="project" value="TreeGrafter"/>
</dbReference>
<dbReference type="SUPFAM" id="SSF47781">
    <property type="entry name" value="RuvA domain 2-like"/>
    <property type="match status" value="1"/>
</dbReference>
<keyword evidence="6" id="KW-0378">Hydrolase</keyword>
<evidence type="ECO:0000256" key="4">
    <source>
        <dbReference type="ARBA" id="ARBA00022759"/>
    </source>
</evidence>
<protein>
    <submittedName>
        <fullName evidence="12">DNA repair protein rad16</fullName>
    </submittedName>
</protein>
<dbReference type="SUPFAM" id="SSF52980">
    <property type="entry name" value="Restriction endonuclease-like"/>
    <property type="match status" value="1"/>
</dbReference>
<dbReference type="GO" id="GO:1901255">
    <property type="term" value="P:nucleotide-excision repair involved in interstrand cross-link repair"/>
    <property type="evidence" value="ECO:0007669"/>
    <property type="project" value="TreeGrafter"/>
</dbReference>
<organism evidence="12 13">
    <name type="scientific">Smittium mucronatum</name>
    <dbReference type="NCBI Taxonomy" id="133383"/>
    <lineage>
        <taxon>Eukaryota</taxon>
        <taxon>Fungi</taxon>
        <taxon>Fungi incertae sedis</taxon>
        <taxon>Zoopagomycota</taxon>
        <taxon>Kickxellomycotina</taxon>
        <taxon>Harpellomycetes</taxon>
        <taxon>Harpellales</taxon>
        <taxon>Legeriomycetaceae</taxon>
        <taxon>Smittium</taxon>
    </lineage>
</organism>
<comment type="similarity">
    <text evidence="2">Belongs to the XPF family.</text>
</comment>
<keyword evidence="5" id="KW-0227">DNA damage</keyword>
<dbReference type="GO" id="GO:0003684">
    <property type="term" value="F:damaged DNA binding"/>
    <property type="evidence" value="ECO:0007669"/>
    <property type="project" value="TreeGrafter"/>
</dbReference>
<feature type="domain" description="ERCC4" evidence="11">
    <location>
        <begin position="710"/>
        <end position="797"/>
    </location>
</feature>
<evidence type="ECO:0000256" key="10">
    <source>
        <dbReference type="SAM" id="MobiDB-lite"/>
    </source>
</evidence>
<keyword evidence="3" id="KW-0540">Nuclease</keyword>
<evidence type="ECO:0000256" key="7">
    <source>
        <dbReference type="ARBA" id="ARBA00023125"/>
    </source>
</evidence>
<name>A0A1R0GPP1_9FUNG</name>
<dbReference type="CDD" id="cd20078">
    <property type="entry name" value="XPF_nuclease_XPF_euk"/>
    <property type="match status" value="1"/>
</dbReference>
<dbReference type="Proteomes" id="UP000187455">
    <property type="component" value="Unassembled WGS sequence"/>
</dbReference>
<dbReference type="GO" id="GO:0000712">
    <property type="term" value="P:resolution of meiotic recombination intermediates"/>
    <property type="evidence" value="ECO:0007669"/>
    <property type="project" value="TreeGrafter"/>
</dbReference>
<dbReference type="GO" id="GO:0000110">
    <property type="term" value="C:nucleotide-excision repair factor 1 complex"/>
    <property type="evidence" value="ECO:0007669"/>
    <property type="project" value="TreeGrafter"/>
</dbReference>
<evidence type="ECO:0000313" key="13">
    <source>
        <dbReference type="Proteomes" id="UP000187455"/>
    </source>
</evidence>
<dbReference type="InterPro" id="IPR006166">
    <property type="entry name" value="ERCC4_domain"/>
</dbReference>
<dbReference type="GO" id="GO:0000014">
    <property type="term" value="F:single-stranded DNA endodeoxyribonuclease activity"/>
    <property type="evidence" value="ECO:0007669"/>
    <property type="project" value="TreeGrafter"/>
</dbReference>
<dbReference type="Pfam" id="PF02732">
    <property type="entry name" value="ERCC4"/>
    <property type="match status" value="1"/>
</dbReference>
<dbReference type="Pfam" id="PF21999">
    <property type="entry name" value="IMS_HHH_1"/>
    <property type="match status" value="1"/>
</dbReference>
<dbReference type="GO" id="GO:0000724">
    <property type="term" value="P:double-strand break repair via homologous recombination"/>
    <property type="evidence" value="ECO:0007669"/>
    <property type="project" value="TreeGrafter"/>
</dbReference>
<dbReference type="InterPro" id="IPR047520">
    <property type="entry name" value="XPF_nuclease"/>
</dbReference>
<evidence type="ECO:0000256" key="2">
    <source>
        <dbReference type="ARBA" id="ARBA00010015"/>
    </source>
</evidence>
<dbReference type="InterPro" id="IPR010994">
    <property type="entry name" value="RuvA_2-like"/>
</dbReference>